<dbReference type="GO" id="GO:0055028">
    <property type="term" value="C:cortical microtubule"/>
    <property type="evidence" value="ECO:0007669"/>
    <property type="project" value="TreeGrafter"/>
</dbReference>
<feature type="compositionally biased region" description="Low complexity" evidence="1">
    <location>
        <begin position="765"/>
        <end position="780"/>
    </location>
</feature>
<feature type="compositionally biased region" description="Basic and acidic residues" evidence="1">
    <location>
        <begin position="11"/>
        <end position="21"/>
    </location>
</feature>
<feature type="compositionally biased region" description="Polar residues" evidence="1">
    <location>
        <begin position="143"/>
        <end position="155"/>
    </location>
</feature>
<feature type="compositionally biased region" description="Low complexity" evidence="1">
    <location>
        <begin position="206"/>
        <end position="219"/>
    </location>
</feature>
<dbReference type="Proteomes" id="UP000092600">
    <property type="component" value="Unassembled WGS sequence"/>
</dbReference>
<evidence type="ECO:0000256" key="1">
    <source>
        <dbReference type="SAM" id="MobiDB-lite"/>
    </source>
</evidence>
<feature type="region of interest" description="Disordered" evidence="1">
    <location>
        <begin position="490"/>
        <end position="527"/>
    </location>
</feature>
<protein>
    <submittedName>
        <fullName evidence="2">Uncharacterized protein</fullName>
    </submittedName>
</protein>
<feature type="region of interest" description="Disordered" evidence="1">
    <location>
        <begin position="1086"/>
        <end position="1116"/>
    </location>
</feature>
<dbReference type="PANTHER" id="PTHR31949:SF3">
    <property type="entry name" value="RUN_FYVE DOMAIN PROTEIN"/>
    <property type="match status" value="1"/>
</dbReference>
<organism evidence="2 3">
    <name type="scientific">Ananas comosus</name>
    <name type="common">Pineapple</name>
    <name type="synonym">Ananas ananas</name>
    <dbReference type="NCBI Taxonomy" id="4615"/>
    <lineage>
        <taxon>Eukaryota</taxon>
        <taxon>Viridiplantae</taxon>
        <taxon>Streptophyta</taxon>
        <taxon>Embryophyta</taxon>
        <taxon>Tracheophyta</taxon>
        <taxon>Spermatophyta</taxon>
        <taxon>Magnoliopsida</taxon>
        <taxon>Liliopsida</taxon>
        <taxon>Poales</taxon>
        <taxon>Bromeliaceae</taxon>
        <taxon>Bromelioideae</taxon>
        <taxon>Ananas</taxon>
    </lineage>
</organism>
<comment type="caution">
    <text evidence="2">The sequence shown here is derived from an EMBL/GenBank/DDBJ whole genome shotgun (WGS) entry which is preliminary data.</text>
</comment>
<feature type="compositionally biased region" description="Polar residues" evidence="1">
    <location>
        <begin position="808"/>
        <end position="821"/>
    </location>
</feature>
<dbReference type="STRING" id="4615.A0A199V7S2"/>
<gene>
    <name evidence="2" type="ORF">ACMD2_14684</name>
</gene>
<feature type="compositionally biased region" description="Polar residues" evidence="1">
    <location>
        <begin position="243"/>
        <end position="269"/>
    </location>
</feature>
<dbReference type="AlphaFoldDB" id="A0A199V7S2"/>
<feature type="region of interest" description="Disordered" evidence="1">
    <location>
        <begin position="416"/>
        <end position="459"/>
    </location>
</feature>
<reference evidence="2 3" key="1">
    <citation type="journal article" date="2016" name="DNA Res.">
        <title>The draft genome of MD-2 pineapple using hybrid error correction of long reads.</title>
        <authorList>
            <person name="Redwan R.M."/>
            <person name="Saidin A."/>
            <person name="Kumar S.V."/>
        </authorList>
    </citation>
    <scope>NUCLEOTIDE SEQUENCE [LARGE SCALE GENOMIC DNA]</scope>
    <source>
        <strain evidence="3">cv. MD2</strain>
        <tissue evidence="2">Leaf</tissue>
    </source>
</reference>
<dbReference type="EMBL" id="LSRQ01002832">
    <property type="protein sequence ID" value="OAY73124.1"/>
    <property type="molecule type" value="Genomic_DNA"/>
</dbReference>
<dbReference type="PANTHER" id="PTHR31949">
    <property type="entry name" value="GASTRIC MUCIN-LIKE PROTEIN"/>
    <property type="match status" value="1"/>
</dbReference>
<evidence type="ECO:0000313" key="3">
    <source>
        <dbReference type="Proteomes" id="UP000092600"/>
    </source>
</evidence>
<feature type="compositionally biased region" description="Basic residues" evidence="1">
    <location>
        <begin position="1097"/>
        <end position="1110"/>
    </location>
</feature>
<feature type="compositionally biased region" description="Low complexity" evidence="1">
    <location>
        <begin position="156"/>
        <end position="196"/>
    </location>
</feature>
<evidence type="ECO:0000313" key="2">
    <source>
        <dbReference type="EMBL" id="OAY73124.1"/>
    </source>
</evidence>
<feature type="compositionally biased region" description="Low complexity" evidence="1">
    <location>
        <begin position="302"/>
        <end position="314"/>
    </location>
</feature>
<feature type="compositionally biased region" description="Polar residues" evidence="1">
    <location>
        <begin position="221"/>
        <end position="230"/>
    </location>
</feature>
<feature type="region of interest" description="Disordered" evidence="1">
    <location>
        <begin position="81"/>
        <end position="322"/>
    </location>
</feature>
<dbReference type="GO" id="GO:0043622">
    <property type="term" value="P:cortical microtubule organization"/>
    <property type="evidence" value="ECO:0007669"/>
    <property type="project" value="TreeGrafter"/>
</dbReference>
<accession>A0A199V7S2</accession>
<feature type="region of interest" description="Disordered" evidence="1">
    <location>
        <begin position="759"/>
        <end position="781"/>
    </location>
</feature>
<proteinExistence type="predicted"/>
<feature type="compositionally biased region" description="Low complexity" evidence="1">
    <location>
        <begin position="428"/>
        <end position="441"/>
    </location>
</feature>
<name>A0A199V7S2_ANACO</name>
<feature type="region of interest" description="Disordered" evidence="1">
    <location>
        <begin position="808"/>
        <end position="833"/>
    </location>
</feature>
<feature type="compositionally biased region" description="Low complexity" evidence="1">
    <location>
        <begin position="130"/>
        <end position="142"/>
    </location>
</feature>
<feature type="region of interest" description="Disordered" evidence="1">
    <location>
        <begin position="1"/>
        <end position="29"/>
    </location>
</feature>
<sequence>MPPSPALRISPGREHRAESAHKRGRSFESSLPLKAKDDDLLLFAEMQNREMDNFLLHTSDDFEDSISKLRYFSDYKPVTTVPAKGESSDLLNVDGDKNDYDWLLTPPDTPLFPSLDDEEPQRLSMAPRGRPQSQPISISRSSTLENTRTPRTSRGSASPHRLSPSPRSSSSVVQSRPSSASRSSPPPALRSSTPSRRPSPPPAKPSTPTTRSSTPTLRRMNSISSSQPFSSGKRGVSPVKASRGNSASPKLRGWQTSLPGFSSETPPNLRTSLSDRSVSRSRGVSPASTAGGDSYSKYRRQSMSPTPSRSASSSRSHERDLFSLSGKASVTSSGDDDADSMLSVSIGFSSNPTTRKSELAMNSRTMASKKPYRYPSACSAPKRSFDSAIRQMDQKRAPQNMFRPLLSSVPTTSFLTGKTNSMHRPMFSRNSSLTTSSNASSEHGTSVAPYTEDSDHEQNDLAGEWEKGREGSDIQEEIFVFDRVDELNEVTNHNHSSEKLKSGIEISEEDNSKRIDPQNLTKSTGDADQAVIESASQSPYAADGVSEVDCCGRMVTCIRCGLEFQIMEVDANANTNVCQECAERGGTLAADPGVILLVTRNETSQLEISTVQEHLCDAIQLKTKIPDLLIKDRSEGMLDNQELRSSNPTEMVMNKAEDLLEQNLVSHVENESLESHFDLETNSQSEVIANEPDGSDKLPEAGPNIHSNLKIDNPEATGISLLLQRSSSSKWPVVQGRAFASTNISCSEPSYARDNTTAMKRSIGRDSSSASSSVDLGSSRQTGACIQRNLSDRRVEIDKGMTDHLSYQATGSGSELSINTSPAPPHPEHVNSEDFGCLVDNEENKVPKTTLPRNEERDGTKFLSVEQAVDDEDTSVCANSCMDLGASQICRQPTADNLVTEDCNSCRTANKDLYQDGTMSNSYIELPSNMPESTLPEENHMINTEGKDEVSDATTHCTSVVILEQHNDQISLEDQQIEHEALDVLSIADALHGDHNSVTADQDVLAFAREAEIAELPHHANEEVSAIIEEPRREMQRSFTLEEATDIVLFCSSIVHDLAYKAADIAIEKELPLPEAPRPTVTIVGNSTSGIRDLRKASNKRATNTRKVKQKKSEADCKSPLKELAENLKSSTITAAAEVPKTVDSMKPPKLESKCNCTIM</sequence>
<feature type="compositionally biased region" description="Low complexity" evidence="1">
    <location>
        <begin position="270"/>
        <end position="288"/>
    </location>
</feature>